<proteinExistence type="predicted"/>
<dbReference type="Gene3D" id="2.80.10.50">
    <property type="match status" value="1"/>
</dbReference>
<name>A0A9P8AND2_9AGAR</name>
<dbReference type="GeneID" id="66100071"/>
<dbReference type="Proteomes" id="UP000812287">
    <property type="component" value="Unassembled WGS sequence"/>
</dbReference>
<protein>
    <recommendedName>
        <fullName evidence="3">Ricin B lectin domain-containing protein</fullName>
    </recommendedName>
</protein>
<evidence type="ECO:0000313" key="1">
    <source>
        <dbReference type="EMBL" id="KAG7441621.1"/>
    </source>
</evidence>
<dbReference type="InterPro" id="IPR035992">
    <property type="entry name" value="Ricin_B-like_lectins"/>
</dbReference>
<dbReference type="OrthoDB" id="3228793at2759"/>
<reference evidence="1" key="1">
    <citation type="submission" date="2020-11" db="EMBL/GenBank/DDBJ databases">
        <title>Adaptations for nitrogen fixation in a non-lichenized fungal sporocarp promotes dispersal by wood-feeding termites.</title>
        <authorList>
            <consortium name="DOE Joint Genome Institute"/>
            <person name="Koch R.A."/>
            <person name="Yoon G."/>
            <person name="Arayal U."/>
            <person name="Lail K."/>
            <person name="Amirebrahimi M."/>
            <person name="Labutti K."/>
            <person name="Lipzen A."/>
            <person name="Riley R."/>
            <person name="Barry K."/>
            <person name="Henrissat B."/>
            <person name="Grigoriev I.V."/>
            <person name="Herr J.R."/>
            <person name="Aime M.C."/>
        </authorList>
    </citation>
    <scope>NUCLEOTIDE SEQUENCE</scope>
    <source>
        <strain evidence="1">MCA 3950</strain>
    </source>
</reference>
<evidence type="ECO:0000313" key="2">
    <source>
        <dbReference type="Proteomes" id="UP000812287"/>
    </source>
</evidence>
<accession>A0A9P8AND2</accession>
<dbReference type="EMBL" id="MU250558">
    <property type="protein sequence ID" value="KAG7441621.1"/>
    <property type="molecule type" value="Genomic_DNA"/>
</dbReference>
<evidence type="ECO:0008006" key="3">
    <source>
        <dbReference type="Google" id="ProtNLM"/>
    </source>
</evidence>
<dbReference type="AlphaFoldDB" id="A0A9P8AND2"/>
<keyword evidence="2" id="KW-1185">Reference proteome</keyword>
<comment type="caution">
    <text evidence="1">The sequence shown here is derived from an EMBL/GenBank/DDBJ whole genome shotgun (WGS) entry which is preliminary data.</text>
</comment>
<dbReference type="RefSeq" id="XP_043035121.1">
    <property type="nucleotide sequence ID" value="XM_043177784.1"/>
</dbReference>
<organism evidence="1 2">
    <name type="scientific">Guyanagaster necrorhizus</name>
    <dbReference type="NCBI Taxonomy" id="856835"/>
    <lineage>
        <taxon>Eukaryota</taxon>
        <taxon>Fungi</taxon>
        <taxon>Dikarya</taxon>
        <taxon>Basidiomycota</taxon>
        <taxon>Agaricomycotina</taxon>
        <taxon>Agaricomycetes</taxon>
        <taxon>Agaricomycetidae</taxon>
        <taxon>Agaricales</taxon>
        <taxon>Marasmiineae</taxon>
        <taxon>Physalacriaceae</taxon>
        <taxon>Guyanagaster</taxon>
    </lineage>
</organism>
<dbReference type="SUPFAM" id="SSF50370">
    <property type="entry name" value="Ricin B-like lectins"/>
    <property type="match status" value="1"/>
</dbReference>
<dbReference type="CDD" id="cd23422">
    <property type="entry name" value="beta-trefoil_Ricin_MPL_CNL"/>
    <property type="match status" value="1"/>
</dbReference>
<sequence>MSSVLPLTRSNSYASFVTAVMDDSLKPGIYRIQLADPNPEKSDIHIDLSGQDLRTIIGFSSHDGDNQRWEFATLGAGYSIRSVYNGSYLSIDFKALHDLRPHVVASSFPVSWDVKLYDADNGVYRIRWPNSEYVFSMDITAGDLPPVFLSKQRSNADSSQLWFFRECEGVPLAAQSAADTVVKIVLPSFFLAIQRRDLADCKVDHRCYDEVPTVYCCAQQIRSRNTRTRVNHEVSYSIDMD</sequence>
<gene>
    <name evidence="1" type="ORF">BT62DRAFT_1011421</name>
</gene>